<evidence type="ECO:0000313" key="3">
    <source>
        <dbReference type="EMBL" id="ADJ46394.1"/>
    </source>
</evidence>
<dbReference type="PATRIC" id="fig|749927.5.peg.4784"/>
<dbReference type="Pfam" id="PF03767">
    <property type="entry name" value="Acid_phosphat_B"/>
    <property type="match status" value="1"/>
</dbReference>
<dbReference type="SUPFAM" id="SSF56784">
    <property type="entry name" value="HAD-like"/>
    <property type="match status" value="1"/>
</dbReference>
<evidence type="ECO:0000313" key="4">
    <source>
        <dbReference type="Proteomes" id="UP000000328"/>
    </source>
</evidence>
<proteinExistence type="predicted"/>
<dbReference type="PANTHER" id="PTHR31284:SF10">
    <property type="entry name" value="ACID PHOSPHATASE-LIKE PROTEIN"/>
    <property type="match status" value="1"/>
</dbReference>
<dbReference type="PANTHER" id="PTHR31284">
    <property type="entry name" value="ACID PHOSPHATASE-LIKE PROTEIN"/>
    <property type="match status" value="1"/>
</dbReference>
<dbReference type="RefSeq" id="WP_013226463.1">
    <property type="nucleotide sequence ID" value="NC_014318.1"/>
</dbReference>
<dbReference type="InterPro" id="IPR005519">
    <property type="entry name" value="Acid_phosphat_B-like"/>
</dbReference>
<dbReference type="AlphaFoldDB" id="A0A0H3DA29"/>
<dbReference type="InterPro" id="IPR036412">
    <property type="entry name" value="HAD-like_sf"/>
</dbReference>
<evidence type="ECO:0000256" key="1">
    <source>
        <dbReference type="ARBA" id="ARBA00022729"/>
    </source>
</evidence>
<feature type="signal peptide" evidence="2">
    <location>
        <begin position="1"/>
        <end position="30"/>
    </location>
</feature>
<reference evidence="3 4" key="1">
    <citation type="journal article" date="2010" name="Cell Res.">
        <title>Complete genome sequence of the rifamycin SV-producing Amycolatopsis mediterranei U32 revealed its genetic characteristics in phylogeny and metabolism.</title>
        <authorList>
            <person name="Zhao W."/>
            <person name="Zhong Y."/>
            <person name="Yuan H."/>
            <person name="Wang J."/>
            <person name="Zheng H."/>
            <person name="Wang Y."/>
            <person name="Cen X."/>
            <person name="Xu F."/>
            <person name="Bai J."/>
            <person name="Han X."/>
            <person name="Lu G."/>
            <person name="Zhu Y."/>
            <person name="Shao Z."/>
            <person name="Yan H."/>
            <person name="Li C."/>
            <person name="Peng N."/>
            <person name="Zhang Z."/>
            <person name="Zhang Y."/>
            <person name="Lin W."/>
            <person name="Fan Y."/>
            <person name="Qin Z."/>
            <person name="Hu Y."/>
            <person name="Zhu B."/>
            <person name="Wang S."/>
            <person name="Ding X."/>
            <person name="Zhao G.P."/>
        </authorList>
    </citation>
    <scope>NUCLEOTIDE SEQUENCE [LARGE SCALE GENOMIC DNA]</scope>
    <source>
        <strain evidence="4">U-32</strain>
    </source>
</reference>
<dbReference type="EMBL" id="CP002000">
    <property type="protein sequence ID" value="ADJ46394.1"/>
    <property type="molecule type" value="Genomic_DNA"/>
</dbReference>
<sequence length="203" mass="20972">MSSTSKARLAVAGVASSVLLLLGSAGTADARSAAAPAAVSAAAPAYATWIADVTAVTTPAADYLAGRLDVPGGRTAIVLDIDNTSLETYYSGGITTPAVKPVLALAELAKSKGAAVFFVSDRTELLRWPTEGNLKAVGYPVDGLYLRPLFNFDPVQANKTKARAAIEQAGYTIVANVGNNRTDLDGGHAERTFKLPDYDGVLS</sequence>
<keyword evidence="1 2" id="KW-0732">Signal</keyword>
<dbReference type="eggNOG" id="COG2503">
    <property type="taxonomic scope" value="Bacteria"/>
</dbReference>
<dbReference type="Proteomes" id="UP000000328">
    <property type="component" value="Chromosome"/>
</dbReference>
<dbReference type="KEGG" id="amd:AMED_4625"/>
<name>A0A0H3DA29_AMYMU</name>
<dbReference type="Gene3D" id="3.40.50.1000">
    <property type="entry name" value="HAD superfamily/HAD-like"/>
    <property type="match status" value="1"/>
</dbReference>
<dbReference type="OrthoDB" id="3629246at2"/>
<dbReference type="CDD" id="cd01624">
    <property type="entry name" value="HAD_VSP_like"/>
    <property type="match status" value="1"/>
</dbReference>
<dbReference type="InterPro" id="IPR023214">
    <property type="entry name" value="HAD_sf"/>
</dbReference>
<accession>A0A0H3DA29</accession>
<dbReference type="GeneID" id="92872344"/>
<organism evidence="3 4">
    <name type="scientific">Amycolatopsis mediterranei (strain U-32)</name>
    <dbReference type="NCBI Taxonomy" id="749927"/>
    <lineage>
        <taxon>Bacteria</taxon>
        <taxon>Bacillati</taxon>
        <taxon>Actinomycetota</taxon>
        <taxon>Actinomycetes</taxon>
        <taxon>Pseudonocardiales</taxon>
        <taxon>Pseudonocardiaceae</taxon>
        <taxon>Amycolatopsis</taxon>
    </lineage>
</organism>
<protein>
    <submittedName>
        <fullName evidence="3">Acid phosphatase</fullName>
    </submittedName>
</protein>
<feature type="chain" id="PRO_5002607300" evidence="2">
    <location>
        <begin position="31"/>
        <end position="203"/>
    </location>
</feature>
<gene>
    <name evidence="3" type="ordered locus">AMED_4625</name>
</gene>
<evidence type="ECO:0000256" key="2">
    <source>
        <dbReference type="SAM" id="SignalP"/>
    </source>
</evidence>
<dbReference type="HOGENOM" id="CLU_105429_0_0_11"/>